<name>A0ABV5ANE3_9BACL</name>
<protein>
    <recommendedName>
        <fullName evidence="3">YqzL family protein</fullName>
    </recommendedName>
</protein>
<dbReference type="Proteomes" id="UP001580346">
    <property type="component" value="Unassembled WGS sequence"/>
</dbReference>
<accession>A0ABV5ANE3</accession>
<dbReference type="EMBL" id="JBHHMI010000002">
    <property type="protein sequence ID" value="MFB5265687.1"/>
    <property type="molecule type" value="Genomic_DNA"/>
</dbReference>
<keyword evidence="2" id="KW-1185">Reference proteome</keyword>
<gene>
    <name evidence="1" type="ORF">ACE41H_02645</name>
</gene>
<evidence type="ECO:0008006" key="3">
    <source>
        <dbReference type="Google" id="ProtNLM"/>
    </source>
</evidence>
<dbReference type="RefSeq" id="WP_375353195.1">
    <property type="nucleotide sequence ID" value="NZ_JBHHMI010000002.1"/>
</dbReference>
<sequence length="54" mass="6424">MKSNKQDEQEQGELFVFKEPFFDFFLYDLLENSLAKSEERSDISSTEVEEKKNV</sequence>
<comment type="caution">
    <text evidence="1">The sequence shown here is derived from an EMBL/GenBank/DDBJ whole genome shotgun (WGS) entry which is preliminary data.</text>
</comment>
<evidence type="ECO:0000313" key="1">
    <source>
        <dbReference type="EMBL" id="MFB5265687.1"/>
    </source>
</evidence>
<evidence type="ECO:0000313" key="2">
    <source>
        <dbReference type="Proteomes" id="UP001580346"/>
    </source>
</evidence>
<proteinExistence type="predicted"/>
<reference evidence="1 2" key="1">
    <citation type="submission" date="2024-09" db="EMBL/GenBank/DDBJ databases">
        <title>Paenibacillus zeirhizospherea sp. nov., isolated from surface of the maize (Zea mays) roots in a horticulture field, Hungary.</title>
        <authorList>
            <person name="Marton D."/>
            <person name="Farkas M."/>
            <person name="Bedics A."/>
            <person name="Toth E."/>
            <person name="Tancsics A."/>
            <person name="Boka K."/>
            <person name="Maroti G."/>
            <person name="Kriszt B."/>
            <person name="Cserhati M."/>
        </authorList>
    </citation>
    <scope>NUCLEOTIDE SEQUENCE [LARGE SCALE GENOMIC DNA]</scope>
    <source>
        <strain evidence="1 2">KCTC 33519</strain>
    </source>
</reference>
<organism evidence="1 2">
    <name type="scientific">Paenibacillus enshidis</name>
    <dbReference type="NCBI Taxonomy" id="1458439"/>
    <lineage>
        <taxon>Bacteria</taxon>
        <taxon>Bacillati</taxon>
        <taxon>Bacillota</taxon>
        <taxon>Bacilli</taxon>
        <taxon>Bacillales</taxon>
        <taxon>Paenibacillaceae</taxon>
        <taxon>Paenibacillus</taxon>
    </lineage>
</organism>